<gene>
    <name evidence="3" type="ORF">AAFF_G00419110</name>
</gene>
<name>A0AAD7WJW0_9TELE</name>
<feature type="domain" description="Reverse transcriptase zinc-binding" evidence="2">
    <location>
        <begin position="175"/>
        <end position="240"/>
    </location>
</feature>
<evidence type="ECO:0000259" key="2">
    <source>
        <dbReference type="Pfam" id="PF13966"/>
    </source>
</evidence>
<reference evidence="3" key="1">
    <citation type="journal article" date="2023" name="Science">
        <title>Genome structures resolve the early diversification of teleost fishes.</title>
        <authorList>
            <person name="Parey E."/>
            <person name="Louis A."/>
            <person name="Montfort J."/>
            <person name="Bouchez O."/>
            <person name="Roques C."/>
            <person name="Iampietro C."/>
            <person name="Lluch J."/>
            <person name="Castinel A."/>
            <person name="Donnadieu C."/>
            <person name="Desvignes T."/>
            <person name="Floi Bucao C."/>
            <person name="Jouanno E."/>
            <person name="Wen M."/>
            <person name="Mejri S."/>
            <person name="Dirks R."/>
            <person name="Jansen H."/>
            <person name="Henkel C."/>
            <person name="Chen W.J."/>
            <person name="Zahm M."/>
            <person name="Cabau C."/>
            <person name="Klopp C."/>
            <person name="Thompson A.W."/>
            <person name="Robinson-Rechavi M."/>
            <person name="Braasch I."/>
            <person name="Lecointre G."/>
            <person name="Bobe J."/>
            <person name="Postlethwait J.H."/>
            <person name="Berthelot C."/>
            <person name="Roest Crollius H."/>
            <person name="Guiguen Y."/>
        </authorList>
    </citation>
    <scope>NUCLEOTIDE SEQUENCE</scope>
    <source>
        <strain evidence="3">NC1722</strain>
    </source>
</reference>
<evidence type="ECO:0000313" key="3">
    <source>
        <dbReference type="EMBL" id="KAJ8398714.1"/>
    </source>
</evidence>
<proteinExistence type="predicted"/>
<feature type="chain" id="PRO_5041992698" description="Reverse transcriptase zinc-binding domain-containing protein" evidence="1">
    <location>
        <begin position="23"/>
        <end position="373"/>
    </location>
</feature>
<dbReference type="AlphaFoldDB" id="A0AAD7WJW0"/>
<comment type="caution">
    <text evidence="3">The sequence shown here is derived from an EMBL/GenBank/DDBJ whole genome shotgun (WGS) entry which is preliminary data.</text>
</comment>
<accession>A0AAD7WJW0</accession>
<dbReference type="Proteomes" id="UP001221898">
    <property type="component" value="Unassembled WGS sequence"/>
</dbReference>
<keyword evidence="4" id="KW-1185">Reference proteome</keyword>
<keyword evidence="1" id="KW-0732">Signal</keyword>
<evidence type="ECO:0000313" key="4">
    <source>
        <dbReference type="Proteomes" id="UP001221898"/>
    </source>
</evidence>
<dbReference type="EMBL" id="JAINUG010000088">
    <property type="protein sequence ID" value="KAJ8398714.1"/>
    <property type="molecule type" value="Genomic_DNA"/>
</dbReference>
<evidence type="ECO:0000256" key="1">
    <source>
        <dbReference type="SAM" id="SignalP"/>
    </source>
</evidence>
<dbReference type="InterPro" id="IPR026960">
    <property type="entry name" value="RVT-Znf"/>
</dbReference>
<organism evidence="3 4">
    <name type="scientific">Aldrovandia affinis</name>
    <dbReference type="NCBI Taxonomy" id="143900"/>
    <lineage>
        <taxon>Eukaryota</taxon>
        <taxon>Metazoa</taxon>
        <taxon>Chordata</taxon>
        <taxon>Craniata</taxon>
        <taxon>Vertebrata</taxon>
        <taxon>Euteleostomi</taxon>
        <taxon>Actinopterygii</taxon>
        <taxon>Neopterygii</taxon>
        <taxon>Teleostei</taxon>
        <taxon>Notacanthiformes</taxon>
        <taxon>Halosauridae</taxon>
        <taxon>Aldrovandia</taxon>
    </lineage>
</organism>
<sequence>MTGKILVLKAIVLPSLLYIGRVFPPDRATSKLVARMAFRFVWGSKMERLGRTTLMKEEEKGGRGVPDITSVILAQGLAALVQNTLGGESASGKFAKYYATPFLRSMGLCGLDRNVPYSWDPPYVYRALRDFAFRTGLVGAGWPSWTYKNIMSFLRSGETMTLPRGNPALNPEIVWKNANHKTLNNKQKDITWMSAHGCLPTRPFLFRRHLALTENCPHGCTDSAYVHHLFWECSVARRVWGLVVSSVSQNRLLPRSSLMTESVLYGPREGCRTPELQRQWRIINTVKQVLWEARNIRVFQEQTVDLFTLRRRLQNLLQDGVLVDFLKDERGARRKLGEPLERTHYIAHPPPEEVCSGHPTPKHKLLLFVSCLF</sequence>
<dbReference type="Pfam" id="PF13966">
    <property type="entry name" value="zf-RVT"/>
    <property type="match status" value="1"/>
</dbReference>
<feature type="signal peptide" evidence="1">
    <location>
        <begin position="1"/>
        <end position="22"/>
    </location>
</feature>
<protein>
    <recommendedName>
        <fullName evidence="2">Reverse transcriptase zinc-binding domain-containing protein</fullName>
    </recommendedName>
</protein>